<evidence type="ECO:0000256" key="1">
    <source>
        <dbReference type="SAM" id="MobiDB-lite"/>
    </source>
</evidence>
<organism evidence="2 3">
    <name type="scientific">Sphaerimonospora cavernae</name>
    <dbReference type="NCBI Taxonomy" id="1740611"/>
    <lineage>
        <taxon>Bacteria</taxon>
        <taxon>Bacillati</taxon>
        <taxon>Actinomycetota</taxon>
        <taxon>Actinomycetes</taxon>
        <taxon>Streptosporangiales</taxon>
        <taxon>Streptosporangiaceae</taxon>
        <taxon>Sphaerimonospora</taxon>
    </lineage>
</organism>
<evidence type="ECO:0008006" key="4">
    <source>
        <dbReference type="Google" id="ProtNLM"/>
    </source>
</evidence>
<name>A0ABV6U5I9_9ACTN</name>
<dbReference type="EMBL" id="JBHMQT010000023">
    <property type="protein sequence ID" value="MFC0863140.1"/>
    <property type="molecule type" value="Genomic_DNA"/>
</dbReference>
<evidence type="ECO:0000313" key="3">
    <source>
        <dbReference type="Proteomes" id="UP001589870"/>
    </source>
</evidence>
<comment type="caution">
    <text evidence="2">The sequence shown here is derived from an EMBL/GenBank/DDBJ whole genome shotgun (WGS) entry which is preliminary data.</text>
</comment>
<proteinExistence type="predicted"/>
<dbReference type="RefSeq" id="WP_394301303.1">
    <property type="nucleotide sequence ID" value="NZ_JBHMQT010000023.1"/>
</dbReference>
<keyword evidence="3" id="KW-1185">Reference proteome</keyword>
<protein>
    <recommendedName>
        <fullName evidence="4">FXSXX-COOH protein</fullName>
    </recommendedName>
</protein>
<sequence>MTEIGDAGPERSPLGGDIDPAMSPIGRLGDTPVAGHVAIFEEVLTGLEAVLASVDDQALDPTVDVLP</sequence>
<feature type="region of interest" description="Disordered" evidence="1">
    <location>
        <begin position="1"/>
        <end position="27"/>
    </location>
</feature>
<accession>A0ABV6U5I9</accession>
<gene>
    <name evidence="2" type="ORF">ACFHYQ_12630</name>
</gene>
<dbReference type="Proteomes" id="UP001589870">
    <property type="component" value="Unassembled WGS sequence"/>
</dbReference>
<evidence type="ECO:0000313" key="2">
    <source>
        <dbReference type="EMBL" id="MFC0863140.1"/>
    </source>
</evidence>
<reference evidence="2 3" key="1">
    <citation type="submission" date="2024-09" db="EMBL/GenBank/DDBJ databases">
        <authorList>
            <person name="Sun Q."/>
            <person name="Mori K."/>
        </authorList>
    </citation>
    <scope>NUCLEOTIDE SEQUENCE [LARGE SCALE GENOMIC DNA]</scope>
    <source>
        <strain evidence="2 3">TBRC 1851</strain>
    </source>
</reference>